<dbReference type="AlphaFoldDB" id="A0A9P5UTQ9"/>
<protein>
    <submittedName>
        <fullName evidence="1">Uncharacterized protein</fullName>
    </submittedName>
</protein>
<feature type="non-terminal residue" evidence="1">
    <location>
        <position position="1"/>
    </location>
</feature>
<name>A0A9P5UTQ9_9FUNG</name>
<comment type="caution">
    <text evidence="1">The sequence shown here is derived from an EMBL/GenBank/DDBJ whole genome shotgun (WGS) entry which is preliminary data.</text>
</comment>
<organism evidence="1 2">
    <name type="scientific">Linnemannia schmuckeri</name>
    <dbReference type="NCBI Taxonomy" id="64567"/>
    <lineage>
        <taxon>Eukaryota</taxon>
        <taxon>Fungi</taxon>
        <taxon>Fungi incertae sedis</taxon>
        <taxon>Mucoromycota</taxon>
        <taxon>Mortierellomycotina</taxon>
        <taxon>Mortierellomycetes</taxon>
        <taxon>Mortierellales</taxon>
        <taxon>Mortierellaceae</taxon>
        <taxon>Linnemannia</taxon>
    </lineage>
</organism>
<evidence type="ECO:0000313" key="2">
    <source>
        <dbReference type="Proteomes" id="UP000748756"/>
    </source>
</evidence>
<keyword evidence="2" id="KW-1185">Reference proteome</keyword>
<sequence>STNDVPQGKIDATLDEDAGKSDNQVNFIAYFMRFLHLGKKPSGRGVNTLVIDFINRFKQLNILKTGGPSSLGGRKLGSTGLVRSVATQLAMELRKIYHNGTLELQEQ</sequence>
<feature type="non-terminal residue" evidence="1">
    <location>
        <position position="107"/>
    </location>
</feature>
<evidence type="ECO:0000313" key="1">
    <source>
        <dbReference type="EMBL" id="KAF9117392.1"/>
    </source>
</evidence>
<accession>A0A9P5UTQ9</accession>
<proteinExistence type="predicted"/>
<dbReference type="OrthoDB" id="2422013at2759"/>
<gene>
    <name evidence="1" type="ORF">BG015_007006</name>
</gene>
<dbReference type="Proteomes" id="UP000748756">
    <property type="component" value="Unassembled WGS sequence"/>
</dbReference>
<reference evidence="1" key="1">
    <citation type="journal article" date="2020" name="Fungal Divers.">
        <title>Resolving the Mortierellaceae phylogeny through synthesis of multi-gene phylogenetics and phylogenomics.</title>
        <authorList>
            <person name="Vandepol N."/>
            <person name="Liber J."/>
            <person name="Desiro A."/>
            <person name="Na H."/>
            <person name="Kennedy M."/>
            <person name="Barry K."/>
            <person name="Grigoriev I.V."/>
            <person name="Miller A.N."/>
            <person name="O'Donnell K."/>
            <person name="Stajich J.E."/>
            <person name="Bonito G."/>
        </authorList>
    </citation>
    <scope>NUCLEOTIDE SEQUENCE</scope>
    <source>
        <strain evidence="1">NRRL 6426</strain>
    </source>
</reference>
<dbReference type="EMBL" id="JAAAUQ010003468">
    <property type="protein sequence ID" value="KAF9117392.1"/>
    <property type="molecule type" value="Genomic_DNA"/>
</dbReference>